<comment type="caution">
    <text evidence="1">The sequence shown here is derived from an EMBL/GenBank/DDBJ whole genome shotgun (WGS) entry which is preliminary data.</text>
</comment>
<name>A0A0L6CPB1_9MICO</name>
<proteinExistence type="predicted"/>
<sequence>MVRPYALTSGRTRAKVDLPVEATLQLDPSVWDQTWSEDDLTARIVAVCEATPSVAEVSAKVGAPLGVVRVLIGDLIESGYLKVQATLTDHSSTGERHDLIERTLRGLRAI</sequence>
<dbReference type="Pfam" id="PF05331">
    <property type="entry name" value="DUF742"/>
    <property type="match status" value="1"/>
</dbReference>
<evidence type="ECO:0000313" key="1">
    <source>
        <dbReference type="EMBL" id="KNX39567.1"/>
    </source>
</evidence>
<dbReference type="PANTHER" id="PTHR36221:SF1">
    <property type="entry name" value="DUF742 DOMAIN-CONTAINING PROTEIN"/>
    <property type="match status" value="1"/>
</dbReference>
<dbReference type="InterPro" id="IPR007995">
    <property type="entry name" value="DUF742"/>
</dbReference>
<evidence type="ECO:0008006" key="3">
    <source>
        <dbReference type="Google" id="ProtNLM"/>
    </source>
</evidence>
<dbReference type="Proteomes" id="UP000037397">
    <property type="component" value="Unassembled WGS sequence"/>
</dbReference>
<organism evidence="1 2">
    <name type="scientific">Luteipulveratus halotolerans</name>
    <dbReference type="NCBI Taxonomy" id="1631356"/>
    <lineage>
        <taxon>Bacteria</taxon>
        <taxon>Bacillati</taxon>
        <taxon>Actinomycetota</taxon>
        <taxon>Actinomycetes</taxon>
        <taxon>Micrococcales</taxon>
        <taxon>Dermacoccaceae</taxon>
        <taxon>Luteipulveratus</taxon>
    </lineage>
</organism>
<gene>
    <name evidence="1" type="ORF">VV01_17670</name>
</gene>
<protein>
    <recommendedName>
        <fullName evidence="3">DUF742 domain-containing protein</fullName>
    </recommendedName>
</protein>
<dbReference type="EMBL" id="LAIR01000002">
    <property type="protein sequence ID" value="KNX39567.1"/>
    <property type="molecule type" value="Genomic_DNA"/>
</dbReference>
<dbReference type="STRING" id="1631356.VV01_17670"/>
<evidence type="ECO:0000313" key="2">
    <source>
        <dbReference type="Proteomes" id="UP000037397"/>
    </source>
</evidence>
<dbReference type="PATRIC" id="fig|1631356.3.peg.3519"/>
<reference evidence="2" key="1">
    <citation type="submission" date="2015-03" db="EMBL/GenBank/DDBJ databases">
        <title>Luteipulveratus halotolerans sp. nov., a novel actinobacterium (Dermacoccaceae) from Sarawak, Malaysia.</title>
        <authorList>
            <person name="Juboi H."/>
            <person name="Basik A."/>
            <person name="Shamsul S.S."/>
            <person name="Arnold P."/>
            <person name="Schmitt E.K."/>
            <person name="Sanglier J.-J."/>
            <person name="Yeo T."/>
        </authorList>
    </citation>
    <scope>NUCLEOTIDE SEQUENCE [LARGE SCALE GENOMIC DNA]</scope>
    <source>
        <strain evidence="2">C296001</strain>
    </source>
</reference>
<keyword evidence="2" id="KW-1185">Reference proteome</keyword>
<dbReference type="PANTHER" id="PTHR36221">
    <property type="entry name" value="DUF742 DOMAIN-CONTAINING PROTEIN"/>
    <property type="match status" value="1"/>
</dbReference>
<accession>A0A0L6CPB1</accession>
<dbReference type="AlphaFoldDB" id="A0A0L6CPB1"/>